<feature type="domain" description="G-protein coupled receptors family 1 profile" evidence="11">
    <location>
        <begin position="327"/>
        <end position="569"/>
    </location>
</feature>
<evidence type="ECO:0000256" key="10">
    <source>
        <dbReference type="SAM" id="Phobius"/>
    </source>
</evidence>
<feature type="transmembrane region" description="Helical" evidence="10">
    <location>
        <begin position="12"/>
        <end position="38"/>
    </location>
</feature>
<dbReference type="PROSITE" id="PS50262">
    <property type="entry name" value="G_PROTEIN_RECEP_F1_2"/>
    <property type="match status" value="2"/>
</dbReference>
<dbReference type="CDD" id="cd00637">
    <property type="entry name" value="7tm_classA_rhodopsin-like"/>
    <property type="match status" value="2"/>
</dbReference>
<keyword evidence="4 10" id="KW-1133">Transmembrane helix</keyword>
<evidence type="ECO:0000256" key="2">
    <source>
        <dbReference type="ARBA" id="ARBA00022475"/>
    </source>
</evidence>
<dbReference type="InterPro" id="IPR017452">
    <property type="entry name" value="GPCR_Rhodpsn_7TM"/>
</dbReference>
<evidence type="ECO:0000256" key="1">
    <source>
        <dbReference type="ARBA" id="ARBA00004651"/>
    </source>
</evidence>
<keyword evidence="7" id="KW-0675">Receptor</keyword>
<feature type="transmembrane region" description="Helical" evidence="10">
    <location>
        <begin position="520"/>
        <end position="543"/>
    </location>
</feature>
<feature type="transmembrane region" description="Helical" evidence="10">
    <location>
        <begin position="87"/>
        <end position="114"/>
    </location>
</feature>
<evidence type="ECO:0000256" key="5">
    <source>
        <dbReference type="ARBA" id="ARBA00023040"/>
    </source>
</evidence>
<dbReference type="PANTHER" id="PTHR24246:SF27">
    <property type="entry name" value="ADENOSINE RECEPTOR, ISOFORM A"/>
    <property type="match status" value="1"/>
</dbReference>
<dbReference type="SUPFAM" id="SSF81321">
    <property type="entry name" value="Family A G protein-coupled receptor-like"/>
    <property type="match status" value="2"/>
</dbReference>
<evidence type="ECO:0000313" key="13">
    <source>
        <dbReference type="Proteomes" id="UP001159405"/>
    </source>
</evidence>
<feature type="domain" description="G-protein coupled receptors family 1 profile" evidence="11">
    <location>
        <begin position="30"/>
        <end position="272"/>
    </location>
</feature>
<feature type="transmembrane region" description="Helical" evidence="10">
    <location>
        <begin position="462"/>
        <end position="482"/>
    </location>
</feature>
<dbReference type="Proteomes" id="UP001159405">
    <property type="component" value="Unassembled WGS sequence"/>
</dbReference>
<accession>A0ABN8RF19</accession>
<dbReference type="PANTHER" id="PTHR24246">
    <property type="entry name" value="OLFACTORY RECEPTOR AND ADENOSINE RECEPTOR"/>
    <property type="match status" value="1"/>
</dbReference>
<comment type="subcellular location">
    <subcellularLocation>
        <location evidence="1">Cell membrane</location>
        <topology evidence="1">Multi-pass membrane protein</topology>
    </subcellularLocation>
</comment>
<organism evidence="12 13">
    <name type="scientific">Porites lobata</name>
    <dbReference type="NCBI Taxonomy" id="104759"/>
    <lineage>
        <taxon>Eukaryota</taxon>
        <taxon>Metazoa</taxon>
        <taxon>Cnidaria</taxon>
        <taxon>Anthozoa</taxon>
        <taxon>Hexacorallia</taxon>
        <taxon>Scleractinia</taxon>
        <taxon>Fungiina</taxon>
        <taxon>Poritidae</taxon>
        <taxon>Porites</taxon>
    </lineage>
</organism>
<evidence type="ECO:0000256" key="6">
    <source>
        <dbReference type="ARBA" id="ARBA00023136"/>
    </source>
</evidence>
<evidence type="ECO:0000256" key="8">
    <source>
        <dbReference type="ARBA" id="ARBA00023180"/>
    </source>
</evidence>
<protein>
    <recommendedName>
        <fullName evidence="11">G-protein coupled receptors family 1 profile domain-containing protein</fullName>
    </recommendedName>
</protein>
<keyword evidence="3 10" id="KW-0812">Transmembrane</keyword>
<feature type="transmembrane region" description="Helical" evidence="10">
    <location>
        <begin position="432"/>
        <end position="450"/>
    </location>
</feature>
<proteinExistence type="predicted"/>
<keyword evidence="5" id="KW-0297">G-protein coupled receptor</keyword>
<comment type="caution">
    <text evidence="12">The sequence shown here is derived from an EMBL/GenBank/DDBJ whole genome shotgun (WGS) entry which is preliminary data.</text>
</comment>
<feature type="transmembrane region" description="Helical" evidence="10">
    <location>
        <begin position="549"/>
        <end position="571"/>
    </location>
</feature>
<keyword evidence="2" id="KW-1003">Cell membrane</keyword>
<feature type="transmembrane region" description="Helical" evidence="10">
    <location>
        <begin position="135"/>
        <end position="153"/>
    </location>
</feature>
<dbReference type="Gene3D" id="1.20.1070.10">
    <property type="entry name" value="Rhodopsin 7-helix transmembrane proteins"/>
    <property type="match status" value="2"/>
</dbReference>
<feature type="transmembrane region" description="Helical" evidence="10">
    <location>
        <begin position="384"/>
        <end position="411"/>
    </location>
</feature>
<evidence type="ECO:0000259" key="11">
    <source>
        <dbReference type="PROSITE" id="PS50262"/>
    </source>
</evidence>
<evidence type="ECO:0000256" key="3">
    <source>
        <dbReference type="ARBA" id="ARBA00022692"/>
    </source>
</evidence>
<reference evidence="12 13" key="1">
    <citation type="submission" date="2022-05" db="EMBL/GenBank/DDBJ databases">
        <authorList>
            <consortium name="Genoscope - CEA"/>
            <person name="William W."/>
        </authorList>
    </citation>
    <scope>NUCLEOTIDE SEQUENCE [LARGE SCALE GENOMIC DNA]</scope>
</reference>
<feature type="transmembrane region" description="Helical" evidence="10">
    <location>
        <begin position="223"/>
        <end position="243"/>
    </location>
</feature>
<dbReference type="Pfam" id="PF00001">
    <property type="entry name" value="7tm_1"/>
    <property type="match status" value="4"/>
</dbReference>
<evidence type="ECO:0000256" key="9">
    <source>
        <dbReference type="ARBA" id="ARBA00023224"/>
    </source>
</evidence>
<feature type="transmembrane region" description="Helical" evidence="10">
    <location>
        <begin position="165"/>
        <end position="185"/>
    </location>
</feature>
<dbReference type="PRINTS" id="PR00237">
    <property type="entry name" value="GPCRRHODOPSN"/>
</dbReference>
<evidence type="ECO:0000256" key="4">
    <source>
        <dbReference type="ARBA" id="ARBA00022989"/>
    </source>
</evidence>
<keyword evidence="8" id="KW-0325">Glycoprotein</keyword>
<sequence>MVNQTSSLTPGIAIFLSALNFVLSITAFVGNTLILVALYKVPSIHPPTKLLFRCLSVTDLCVGLFLQPLFVIRILNSATKIISPGNFFYIIEANSSSSFILCAVSVLTSTAISLDRLLALTLGLRYRIVVTLKRVAVLVTCFWLIGILLGMMRSFVSLRIALNGAIIWAILSLVASTFSYVKIFLKLRQHQGRVQDRRKQEQQNEGLPRPLNMQRYRRTVSSIAWIQMTMVACYVPFIVATVLNRYRRDNDIAWNVSVTMLYLNSSLNPLVFCWKMKEIKRAVKNTATESCCLQSNPDNADTEGTTESLPIFLSALNFVLSITAFVGNTLILVALYKVPSIHPPTKLLFRCLSVTDLCVGLFLQPLFVIRVLNSATKIISPGNFFYIIEANSSLSFILCAVSVLTSTAISLDRLLALTLGLRYRIVVTLKRVAVLVTCFWLIGILLGMMRSFVSLRIALNGAIIWAILSLVASTFSYVKIFLKLRQHQGRVQDRRKQEQQNEGLPRPLNMQRYRRTVSSITWIQMTMVACYVPFIVATVLNRYRRDSDIAWTVSVTMLYLNSSLNPLVFCWKMK</sequence>
<feature type="transmembrane region" description="Helical" evidence="10">
    <location>
        <begin position="50"/>
        <end position="75"/>
    </location>
</feature>
<keyword evidence="9" id="KW-0807">Transducer</keyword>
<name>A0ABN8RF19_9CNID</name>
<gene>
    <name evidence="12" type="ORF">PLOB_00019955</name>
</gene>
<feature type="transmembrane region" description="Helical" evidence="10">
    <location>
        <begin position="347"/>
        <end position="372"/>
    </location>
</feature>
<evidence type="ECO:0000313" key="12">
    <source>
        <dbReference type="EMBL" id="CAH3177826.1"/>
    </source>
</evidence>
<evidence type="ECO:0000256" key="7">
    <source>
        <dbReference type="ARBA" id="ARBA00023170"/>
    </source>
</evidence>
<feature type="non-terminal residue" evidence="12">
    <location>
        <position position="574"/>
    </location>
</feature>
<feature type="transmembrane region" description="Helical" evidence="10">
    <location>
        <begin position="311"/>
        <end position="335"/>
    </location>
</feature>
<dbReference type="InterPro" id="IPR000276">
    <property type="entry name" value="GPCR_Rhodpsn"/>
</dbReference>
<keyword evidence="13" id="KW-1185">Reference proteome</keyword>
<dbReference type="EMBL" id="CALNXK010000230">
    <property type="protein sequence ID" value="CAH3177826.1"/>
    <property type="molecule type" value="Genomic_DNA"/>
</dbReference>
<keyword evidence="6 10" id="KW-0472">Membrane</keyword>